<dbReference type="InterPro" id="IPR015590">
    <property type="entry name" value="Aldehyde_DH_dom"/>
</dbReference>
<dbReference type="OrthoDB" id="310895at2759"/>
<dbReference type="Proteomes" id="UP000886885">
    <property type="component" value="Chromosome 18D"/>
</dbReference>
<dbReference type="AlphaFoldDB" id="A0A8X7XX90"/>
<evidence type="ECO:0000313" key="2">
    <source>
        <dbReference type="EMBL" id="KAG6739605.1"/>
    </source>
</evidence>
<dbReference type="PANTHER" id="PTHR11699">
    <property type="entry name" value="ALDEHYDE DEHYDROGENASE-RELATED"/>
    <property type="match status" value="1"/>
</dbReference>
<dbReference type="Pfam" id="PF00171">
    <property type="entry name" value="Aldedh"/>
    <property type="match status" value="1"/>
</dbReference>
<accession>A0A8X7XX90</accession>
<protein>
    <recommendedName>
        <fullName evidence="1">Aldehyde dehydrogenase domain-containing protein</fullName>
    </recommendedName>
</protein>
<dbReference type="EMBL" id="JAAWWB010000036">
    <property type="protein sequence ID" value="KAG6739605.1"/>
    <property type="molecule type" value="Genomic_DNA"/>
</dbReference>
<dbReference type="GO" id="GO:0016491">
    <property type="term" value="F:oxidoreductase activity"/>
    <property type="evidence" value="ECO:0007669"/>
    <property type="project" value="InterPro"/>
</dbReference>
<reference evidence="2" key="1">
    <citation type="journal article" date="2020" name="bioRxiv">
        <title>Hybrid origin of Populus tomentosa Carr. identified through genome sequencing and phylogenomic analysis.</title>
        <authorList>
            <person name="An X."/>
            <person name="Gao K."/>
            <person name="Chen Z."/>
            <person name="Li J."/>
            <person name="Yang X."/>
            <person name="Yang X."/>
            <person name="Zhou J."/>
            <person name="Guo T."/>
            <person name="Zhao T."/>
            <person name="Huang S."/>
            <person name="Miao D."/>
            <person name="Khan W.U."/>
            <person name="Rao P."/>
            <person name="Ye M."/>
            <person name="Lei B."/>
            <person name="Liao W."/>
            <person name="Wang J."/>
            <person name="Ji L."/>
            <person name="Li Y."/>
            <person name="Guo B."/>
            <person name="Mustafa N.S."/>
            <person name="Li S."/>
            <person name="Yun Q."/>
            <person name="Keller S.R."/>
            <person name="Mao J."/>
            <person name="Zhang R."/>
            <person name="Strauss S.H."/>
        </authorList>
    </citation>
    <scope>NUCLEOTIDE SEQUENCE</scope>
    <source>
        <strain evidence="2">GM15</strain>
        <tissue evidence="2">Leaf</tissue>
    </source>
</reference>
<gene>
    <name evidence="2" type="ORF">POTOM_057207</name>
</gene>
<evidence type="ECO:0000259" key="1">
    <source>
        <dbReference type="Pfam" id="PF00171"/>
    </source>
</evidence>
<keyword evidence="3" id="KW-1185">Reference proteome</keyword>
<evidence type="ECO:0000313" key="3">
    <source>
        <dbReference type="Proteomes" id="UP000886885"/>
    </source>
</evidence>
<name>A0A8X7XX90_POPTO</name>
<proteinExistence type="predicted"/>
<organism evidence="2 3">
    <name type="scientific">Populus tomentosa</name>
    <name type="common">Chinese white poplar</name>
    <dbReference type="NCBI Taxonomy" id="118781"/>
    <lineage>
        <taxon>Eukaryota</taxon>
        <taxon>Viridiplantae</taxon>
        <taxon>Streptophyta</taxon>
        <taxon>Embryophyta</taxon>
        <taxon>Tracheophyta</taxon>
        <taxon>Spermatophyta</taxon>
        <taxon>Magnoliopsida</taxon>
        <taxon>eudicotyledons</taxon>
        <taxon>Gunneridae</taxon>
        <taxon>Pentapetalae</taxon>
        <taxon>rosids</taxon>
        <taxon>fabids</taxon>
        <taxon>Malpighiales</taxon>
        <taxon>Salicaceae</taxon>
        <taxon>Saliceae</taxon>
        <taxon>Populus</taxon>
    </lineage>
</organism>
<feature type="domain" description="Aldehyde dehydrogenase" evidence="1">
    <location>
        <begin position="54"/>
        <end position="168"/>
    </location>
</feature>
<sequence>MAPRTGYATARIAGGDKEDVDFCEGCRHAFESGSKPQLSGAKPSVFTSLAISGTDPGRIVMKFANLINQNTEELAASDTIDAGKLFRFAKAFDIPSTAYSLRYNAGAADKIHREVLKMSCELQGYTLREPIGFVGHINLCNIPSSIFFMKVSDPALTVGCTMVIKPAEH</sequence>
<comment type="caution">
    <text evidence="2">The sequence shown here is derived from an EMBL/GenBank/DDBJ whole genome shotgun (WGS) entry which is preliminary data.</text>
</comment>